<evidence type="ECO:0000313" key="4">
    <source>
        <dbReference type="Proteomes" id="UP001195483"/>
    </source>
</evidence>
<keyword evidence="2" id="KW-0472">Membrane</keyword>
<feature type="transmembrane region" description="Helical" evidence="2">
    <location>
        <begin position="191"/>
        <end position="212"/>
    </location>
</feature>
<dbReference type="EMBL" id="JAEAOA010000570">
    <property type="protein sequence ID" value="KAK3610875.1"/>
    <property type="molecule type" value="Genomic_DNA"/>
</dbReference>
<keyword evidence="2" id="KW-1133">Transmembrane helix</keyword>
<protein>
    <submittedName>
        <fullName evidence="3">Uncharacterized protein</fullName>
    </submittedName>
</protein>
<sequence>MAATRTASASMTHDYTSSGTKASNPLPRTSSTNVSNTSYMQLETSASRRVATGRSPTETSVTSSIKTLTTTSSTTQRATSTSSKTELPKTDTVTSKTFTTTPVPATKTISTPTTHDSTSSGTNASNQLPRTSSTIVRNTSNMQPETYSSRRVATGRSPTETSVTSSIETLTTTASTTQRATSTSSETDFPMAGRIGLGILAILVVAGVILAIKKMTARKKRLPSIQTTADSSGHKTELSKGIPMLDVNEKDVSNNDAEIEIKMDTGNGGLHDGDVVPDTNYESIQDESIIKQSNNRVGNGTAKKDNAYSTNCQYAEVVKVGKRSPKIFGTTPESDTNTYDTTYVHQKESRDTGDDYQHIYDHANSKNPE</sequence>
<comment type="caution">
    <text evidence="3">The sequence shown here is derived from an EMBL/GenBank/DDBJ whole genome shotgun (WGS) entry which is preliminary data.</text>
</comment>
<evidence type="ECO:0000256" key="2">
    <source>
        <dbReference type="SAM" id="Phobius"/>
    </source>
</evidence>
<proteinExistence type="predicted"/>
<feature type="compositionally biased region" description="Polar residues" evidence="1">
    <location>
        <begin position="112"/>
        <end position="151"/>
    </location>
</feature>
<reference evidence="3" key="2">
    <citation type="journal article" date="2021" name="Genome Biol. Evol.">
        <title>Developing a high-quality reference genome for a parasitic bivalve with doubly uniparental inheritance (Bivalvia: Unionida).</title>
        <authorList>
            <person name="Smith C.H."/>
        </authorList>
    </citation>
    <scope>NUCLEOTIDE SEQUENCE</scope>
    <source>
        <strain evidence="3">CHS0354</strain>
        <tissue evidence="3">Mantle</tissue>
    </source>
</reference>
<keyword evidence="4" id="KW-1185">Reference proteome</keyword>
<evidence type="ECO:0000256" key="1">
    <source>
        <dbReference type="SAM" id="MobiDB-lite"/>
    </source>
</evidence>
<feature type="compositionally biased region" description="Low complexity" evidence="1">
    <location>
        <begin position="157"/>
        <end position="187"/>
    </location>
</feature>
<gene>
    <name evidence="3" type="ORF">CHS0354_008735</name>
</gene>
<feature type="compositionally biased region" description="Low complexity" evidence="1">
    <location>
        <begin position="59"/>
        <end position="111"/>
    </location>
</feature>
<reference evidence="3" key="1">
    <citation type="journal article" date="2021" name="Genome Biol. Evol.">
        <title>A High-Quality Reference Genome for a Parasitic Bivalve with Doubly Uniparental Inheritance (Bivalvia: Unionida).</title>
        <authorList>
            <person name="Smith C.H."/>
        </authorList>
    </citation>
    <scope>NUCLEOTIDE SEQUENCE</scope>
    <source>
        <strain evidence="3">CHS0354</strain>
    </source>
</reference>
<reference evidence="3" key="3">
    <citation type="submission" date="2023-05" db="EMBL/GenBank/DDBJ databases">
        <authorList>
            <person name="Smith C.H."/>
        </authorList>
    </citation>
    <scope>NUCLEOTIDE SEQUENCE</scope>
    <source>
        <strain evidence="3">CHS0354</strain>
        <tissue evidence="3">Mantle</tissue>
    </source>
</reference>
<organism evidence="3 4">
    <name type="scientific">Potamilus streckersoni</name>
    <dbReference type="NCBI Taxonomy" id="2493646"/>
    <lineage>
        <taxon>Eukaryota</taxon>
        <taxon>Metazoa</taxon>
        <taxon>Spiralia</taxon>
        <taxon>Lophotrochozoa</taxon>
        <taxon>Mollusca</taxon>
        <taxon>Bivalvia</taxon>
        <taxon>Autobranchia</taxon>
        <taxon>Heteroconchia</taxon>
        <taxon>Palaeoheterodonta</taxon>
        <taxon>Unionida</taxon>
        <taxon>Unionoidea</taxon>
        <taxon>Unionidae</taxon>
        <taxon>Ambleminae</taxon>
        <taxon>Lampsilini</taxon>
        <taxon>Potamilus</taxon>
    </lineage>
</organism>
<feature type="region of interest" description="Disordered" evidence="1">
    <location>
        <begin position="1"/>
        <end position="187"/>
    </location>
</feature>
<evidence type="ECO:0000313" key="3">
    <source>
        <dbReference type="EMBL" id="KAK3610875.1"/>
    </source>
</evidence>
<feature type="region of interest" description="Disordered" evidence="1">
    <location>
        <begin position="347"/>
        <end position="369"/>
    </location>
</feature>
<keyword evidence="2" id="KW-0812">Transmembrane</keyword>
<dbReference type="AlphaFoldDB" id="A0AAE0WF02"/>
<accession>A0AAE0WF02</accession>
<name>A0AAE0WF02_9BIVA</name>
<dbReference type="Proteomes" id="UP001195483">
    <property type="component" value="Unassembled WGS sequence"/>
</dbReference>
<feature type="compositionally biased region" description="Polar residues" evidence="1">
    <location>
        <begin position="13"/>
        <end position="47"/>
    </location>
</feature>
<feature type="compositionally biased region" description="Low complexity" evidence="1">
    <location>
        <begin position="1"/>
        <end position="12"/>
    </location>
</feature>